<dbReference type="Proteomes" id="UP000177126">
    <property type="component" value="Unassembled WGS sequence"/>
</dbReference>
<accession>A0A1G2FNM3</accession>
<reference evidence="2 3" key="1">
    <citation type="journal article" date="2016" name="Nat. Commun.">
        <title>Thousands of microbial genomes shed light on interconnected biogeochemical processes in an aquifer system.</title>
        <authorList>
            <person name="Anantharaman K."/>
            <person name="Brown C.T."/>
            <person name="Hug L.A."/>
            <person name="Sharon I."/>
            <person name="Castelle C.J."/>
            <person name="Probst A.J."/>
            <person name="Thomas B.C."/>
            <person name="Singh A."/>
            <person name="Wilkins M.J."/>
            <person name="Karaoz U."/>
            <person name="Brodie E.L."/>
            <person name="Williams K.H."/>
            <person name="Hubbard S.S."/>
            <person name="Banfield J.F."/>
        </authorList>
    </citation>
    <scope>NUCLEOTIDE SEQUENCE [LARGE SCALE GENOMIC DNA]</scope>
</reference>
<proteinExistence type="predicted"/>
<dbReference type="EMBL" id="MHNF01000049">
    <property type="protein sequence ID" value="OGZ39665.1"/>
    <property type="molecule type" value="Genomic_DNA"/>
</dbReference>
<comment type="caution">
    <text evidence="2">The sequence shown here is derived from an EMBL/GenBank/DDBJ whole genome shotgun (WGS) entry which is preliminary data.</text>
</comment>
<dbReference type="Gene3D" id="1.10.10.10">
    <property type="entry name" value="Winged helix-like DNA-binding domain superfamily/Winged helix DNA-binding domain"/>
    <property type="match status" value="1"/>
</dbReference>
<feature type="domain" description="Transcriptional repressor PaaX-like central Cas2-like" evidence="1">
    <location>
        <begin position="119"/>
        <end position="195"/>
    </location>
</feature>
<dbReference type="InterPro" id="IPR036388">
    <property type="entry name" value="WH-like_DNA-bd_sf"/>
</dbReference>
<dbReference type="Gene3D" id="3.30.70.2650">
    <property type="match status" value="1"/>
</dbReference>
<dbReference type="Pfam" id="PF20803">
    <property type="entry name" value="PaaX_M"/>
    <property type="match status" value="1"/>
</dbReference>
<dbReference type="InterPro" id="IPR048846">
    <property type="entry name" value="PaaX-like_central"/>
</dbReference>
<name>A0A1G2FNM3_9BACT</name>
<dbReference type="AlphaFoldDB" id="A0A1G2FNM3"/>
<evidence type="ECO:0000313" key="3">
    <source>
        <dbReference type="Proteomes" id="UP000177126"/>
    </source>
</evidence>
<sequence length="204" mass="24087">MTTFKEISKNRYRRQILNRVLKGGCNASSFILLTVAELGKIAFESFHPQNYSFTRLGRYLLGLPLKESNWKQKTLVNKMNLLISKGLVVKDKKCKKYYLSVKGQKIADDVNDYFLAVNKKWDGIFRVVIFDVPERKKEYRNWLRNNLYSLNFKQLQKSVFIGKQALPLSFIQEISHLKLDDFVHIFNIREIDSREEITKSFKHD</sequence>
<protein>
    <recommendedName>
        <fullName evidence="1">Transcriptional repressor PaaX-like central Cas2-like domain-containing protein</fullName>
    </recommendedName>
</protein>
<gene>
    <name evidence="2" type="ORF">A3B04_01440</name>
</gene>
<organism evidence="2 3">
    <name type="scientific">Candidatus Portnoybacteria bacterium RIFCSPLOWO2_02_FULL_39_11</name>
    <dbReference type="NCBI Taxonomy" id="1802001"/>
    <lineage>
        <taxon>Bacteria</taxon>
        <taxon>Candidatus Portnoyibacteriota</taxon>
    </lineage>
</organism>
<evidence type="ECO:0000259" key="1">
    <source>
        <dbReference type="Pfam" id="PF20803"/>
    </source>
</evidence>
<evidence type="ECO:0000313" key="2">
    <source>
        <dbReference type="EMBL" id="OGZ39665.1"/>
    </source>
</evidence>